<evidence type="ECO:0000313" key="2">
    <source>
        <dbReference type="Proteomes" id="UP000184038"/>
    </source>
</evidence>
<dbReference type="AlphaFoldDB" id="A0A1M7LG28"/>
<keyword evidence="2" id="KW-1185">Reference proteome</keyword>
<dbReference type="EMBL" id="FRCP01000016">
    <property type="protein sequence ID" value="SHM76958.1"/>
    <property type="molecule type" value="Genomic_DNA"/>
</dbReference>
<evidence type="ECO:0000313" key="1">
    <source>
        <dbReference type="EMBL" id="SHM76958.1"/>
    </source>
</evidence>
<proteinExistence type="predicted"/>
<protein>
    <submittedName>
        <fullName evidence="1">Uncharacterized protein</fullName>
    </submittedName>
</protein>
<reference evidence="1 2" key="1">
    <citation type="submission" date="2016-11" db="EMBL/GenBank/DDBJ databases">
        <authorList>
            <person name="Jaros S."/>
            <person name="Januszkiewicz K."/>
            <person name="Wedrychowicz H."/>
        </authorList>
    </citation>
    <scope>NUCLEOTIDE SEQUENCE [LARGE SCALE GENOMIC DNA]</scope>
    <source>
        <strain evidence="1 2">DSM 15930</strain>
    </source>
</reference>
<dbReference type="STRING" id="1120996.SAMN02746066_03241"/>
<dbReference type="Proteomes" id="UP000184038">
    <property type="component" value="Unassembled WGS sequence"/>
</dbReference>
<dbReference type="OrthoDB" id="2065084at2"/>
<sequence>MEKFMKINEIGDLWVDKVFFECNYPMLFTCLNEDKEMFLCTCCQANRNGKKWLLTKTTPQIVIGILKDMITLRDAFVKNLDSQISVLLYNGEYIVTEHNTEDWDYETSIYLPDKDEYLEADEGEFDEEIAYYESMKDYSYNEIKTKKVSVRDIEPKLQIGEEIKEHFDELCATEERNFKVSTYEVGEITCKSIKFNVDKLAEALINSYYNYLENTGNTVEDKSKNLIEDYFIEITTNDDLQNCAAA</sequence>
<accession>A0A1M7LG28</accession>
<gene>
    <name evidence="1" type="ORF">SAMN02746066_03241</name>
</gene>
<dbReference type="RefSeq" id="WP_073289444.1">
    <property type="nucleotide sequence ID" value="NZ_FRCP01000016.1"/>
</dbReference>
<organism evidence="1 2">
    <name type="scientific">Anaerosporobacter mobilis DSM 15930</name>
    <dbReference type="NCBI Taxonomy" id="1120996"/>
    <lineage>
        <taxon>Bacteria</taxon>
        <taxon>Bacillati</taxon>
        <taxon>Bacillota</taxon>
        <taxon>Clostridia</taxon>
        <taxon>Lachnospirales</taxon>
        <taxon>Lachnospiraceae</taxon>
        <taxon>Anaerosporobacter</taxon>
    </lineage>
</organism>
<name>A0A1M7LG28_9FIRM</name>